<keyword evidence="7 8" id="KW-0807">Transducer</keyword>
<evidence type="ECO:0000256" key="7">
    <source>
        <dbReference type="ARBA" id="ARBA00023224"/>
    </source>
</evidence>
<dbReference type="OrthoDB" id="10044919at2759"/>
<sequence length="232" mass="25782">FDNTVLCYIVGMFLTLLCGVSINTLALLAVNRYLHICHTALGKRVFTKLNISLMIGIIWVYCMLWVLPTFFGWGRISYVPKVASCAYDHTNSLSYTLALMSIGVGLPIAVTFVCYAKTFLKIRASAKSVAAHNKNADKKKSDRNIRQVIAFVIVSGLFVIFWTPYAIVVIADHGGALSLHIIRFVVRFGICNSAINCIVYGLINKNIRGGYIKALCYFNKEKDDVVSFESST</sequence>
<keyword evidence="3" id="KW-1133">Transmembrane helix</keyword>
<dbReference type="EMBL" id="CAIIXF020000001">
    <property type="protein sequence ID" value="CAH1776020.1"/>
    <property type="molecule type" value="Genomic_DNA"/>
</dbReference>
<comment type="caution">
    <text evidence="9">The sequence shown here is derived from an EMBL/GenBank/DDBJ whole genome shotgun (WGS) entry which is preliminary data.</text>
</comment>
<accession>A0A8J1TQ14</accession>
<evidence type="ECO:0000256" key="5">
    <source>
        <dbReference type="ARBA" id="ARBA00023136"/>
    </source>
</evidence>
<keyword evidence="2 8" id="KW-0812">Transmembrane</keyword>
<dbReference type="SUPFAM" id="SSF81321">
    <property type="entry name" value="Family A G protein-coupled receptor-like"/>
    <property type="match status" value="1"/>
</dbReference>
<evidence type="ECO:0000256" key="6">
    <source>
        <dbReference type="ARBA" id="ARBA00023170"/>
    </source>
</evidence>
<dbReference type="CDD" id="cd00637">
    <property type="entry name" value="7tm_classA_rhodopsin-like"/>
    <property type="match status" value="1"/>
</dbReference>
<dbReference type="PROSITE" id="PS50262">
    <property type="entry name" value="G_PROTEIN_RECEP_F1_2"/>
    <property type="match status" value="1"/>
</dbReference>
<evidence type="ECO:0000256" key="2">
    <source>
        <dbReference type="ARBA" id="ARBA00022692"/>
    </source>
</evidence>
<dbReference type="AlphaFoldDB" id="A0A8J1TQ14"/>
<keyword evidence="10" id="KW-1185">Reference proteome</keyword>
<evidence type="ECO:0000256" key="4">
    <source>
        <dbReference type="ARBA" id="ARBA00023040"/>
    </source>
</evidence>
<evidence type="ECO:0000313" key="10">
    <source>
        <dbReference type="Proteomes" id="UP000749559"/>
    </source>
</evidence>
<dbReference type="Proteomes" id="UP000749559">
    <property type="component" value="Unassembled WGS sequence"/>
</dbReference>
<evidence type="ECO:0000256" key="8">
    <source>
        <dbReference type="RuleBase" id="RU000688"/>
    </source>
</evidence>
<comment type="similarity">
    <text evidence="8">Belongs to the G-protein coupled receptor 1 family.</text>
</comment>
<dbReference type="GO" id="GO:0004930">
    <property type="term" value="F:G protein-coupled receptor activity"/>
    <property type="evidence" value="ECO:0007669"/>
    <property type="project" value="UniProtKB-KW"/>
</dbReference>
<evidence type="ECO:0000256" key="3">
    <source>
        <dbReference type="ARBA" id="ARBA00022989"/>
    </source>
</evidence>
<evidence type="ECO:0000256" key="1">
    <source>
        <dbReference type="ARBA" id="ARBA00004141"/>
    </source>
</evidence>
<protein>
    <submittedName>
        <fullName evidence="9">Uncharacterized protein</fullName>
    </submittedName>
</protein>
<dbReference type="InterPro" id="IPR050125">
    <property type="entry name" value="GPCR_opsins"/>
</dbReference>
<keyword evidence="5" id="KW-0472">Membrane</keyword>
<keyword evidence="4 8" id="KW-0297">G-protein coupled receptor</keyword>
<dbReference type="PROSITE" id="PS00237">
    <property type="entry name" value="G_PROTEIN_RECEP_F1_1"/>
    <property type="match status" value="1"/>
</dbReference>
<dbReference type="PRINTS" id="PR00237">
    <property type="entry name" value="GPCRRHODOPSN"/>
</dbReference>
<comment type="subcellular location">
    <subcellularLocation>
        <location evidence="1">Membrane</location>
        <topology evidence="1">Multi-pass membrane protein</topology>
    </subcellularLocation>
</comment>
<dbReference type="Gene3D" id="1.20.1070.10">
    <property type="entry name" value="Rhodopsin 7-helix transmembrane proteins"/>
    <property type="match status" value="1"/>
</dbReference>
<reference evidence="9" key="1">
    <citation type="submission" date="2022-03" db="EMBL/GenBank/DDBJ databases">
        <authorList>
            <person name="Martin C."/>
        </authorList>
    </citation>
    <scope>NUCLEOTIDE SEQUENCE</scope>
</reference>
<dbReference type="Pfam" id="PF00001">
    <property type="entry name" value="7tm_1"/>
    <property type="match status" value="1"/>
</dbReference>
<gene>
    <name evidence="9" type="ORF">OFUS_LOCUS3246</name>
</gene>
<keyword evidence="6 8" id="KW-0675">Receptor</keyword>
<feature type="non-terminal residue" evidence="9">
    <location>
        <position position="1"/>
    </location>
</feature>
<dbReference type="PANTHER" id="PTHR24240">
    <property type="entry name" value="OPSIN"/>
    <property type="match status" value="1"/>
</dbReference>
<organism evidence="9 10">
    <name type="scientific">Owenia fusiformis</name>
    <name type="common">Polychaete worm</name>
    <dbReference type="NCBI Taxonomy" id="6347"/>
    <lineage>
        <taxon>Eukaryota</taxon>
        <taxon>Metazoa</taxon>
        <taxon>Spiralia</taxon>
        <taxon>Lophotrochozoa</taxon>
        <taxon>Annelida</taxon>
        <taxon>Polychaeta</taxon>
        <taxon>Sedentaria</taxon>
        <taxon>Canalipalpata</taxon>
        <taxon>Sabellida</taxon>
        <taxon>Oweniida</taxon>
        <taxon>Oweniidae</taxon>
        <taxon>Owenia</taxon>
    </lineage>
</organism>
<evidence type="ECO:0000313" key="9">
    <source>
        <dbReference type="EMBL" id="CAH1776020.1"/>
    </source>
</evidence>
<dbReference type="InterPro" id="IPR000276">
    <property type="entry name" value="GPCR_Rhodpsn"/>
</dbReference>
<dbReference type="GO" id="GO:0016020">
    <property type="term" value="C:membrane"/>
    <property type="evidence" value="ECO:0007669"/>
    <property type="project" value="UniProtKB-SubCell"/>
</dbReference>
<dbReference type="InterPro" id="IPR017452">
    <property type="entry name" value="GPCR_Rhodpsn_7TM"/>
</dbReference>
<proteinExistence type="inferred from homology"/>
<name>A0A8J1TQ14_OWEFU</name>